<name>A0A1L3MFN0_9MICO</name>
<evidence type="ECO:0000259" key="1">
    <source>
        <dbReference type="Pfam" id="PF22551"/>
    </source>
</evidence>
<feature type="domain" description="TY-Chap central" evidence="1">
    <location>
        <begin position="139"/>
        <end position="262"/>
    </location>
</feature>
<gene>
    <name evidence="2" type="ORF">ASJ30_06205</name>
</gene>
<evidence type="ECO:0000313" key="2">
    <source>
        <dbReference type="EMBL" id="APH01185.1"/>
    </source>
</evidence>
<organism evidence="2 3">
    <name type="scientific">Janibacter indicus</name>
    <dbReference type="NCBI Taxonomy" id="857417"/>
    <lineage>
        <taxon>Bacteria</taxon>
        <taxon>Bacillati</taxon>
        <taxon>Actinomycetota</taxon>
        <taxon>Actinomycetes</taxon>
        <taxon>Micrococcales</taxon>
        <taxon>Intrasporangiaceae</taxon>
        <taxon>Janibacter</taxon>
    </lineage>
</organism>
<sequence>MTMTEQEMTAGVEEINAAWKAFERRLLTLVEAMGYPQDRLVLEVGERVEVPMVEFRIEGGAFRATVGEVEYTEDLANGREPIVHRASMVLRNIVGVPHPQLLTHRADGPCARLSPVLGLAWTGGPRPAPEVYAETDREALVDIVEDALNGVYDVGRDEDDDLYLEHLGQRVWVQVLPDAPAIVISTRVAHGARSRRQAAVEVGILNRSNAWVWWQVIGRDIVQTATVEAMPFAPHHLMTTMEVFLDAMKTRDDLALRVGGEVA</sequence>
<proteinExistence type="predicted"/>
<reference evidence="2 3" key="1">
    <citation type="submission" date="2015-11" db="EMBL/GenBank/DDBJ databases">
        <authorList>
            <person name="Zhang Y."/>
            <person name="Guo Z."/>
        </authorList>
    </citation>
    <scope>NUCLEOTIDE SEQUENCE [LARGE SCALE GENOMIC DNA]</scope>
    <source>
        <strain evidence="2 3">YFY001</strain>
    </source>
</reference>
<dbReference type="Proteomes" id="UP000182938">
    <property type="component" value="Chromosome"/>
</dbReference>
<dbReference type="InterPro" id="IPR054343">
    <property type="entry name" value="TY-Chap_M"/>
</dbReference>
<evidence type="ECO:0000313" key="3">
    <source>
        <dbReference type="Proteomes" id="UP000182938"/>
    </source>
</evidence>
<accession>A0A1L3MFN0</accession>
<dbReference type="EMBL" id="CP013290">
    <property type="protein sequence ID" value="APH01185.1"/>
    <property type="molecule type" value="Genomic_DNA"/>
</dbReference>
<protein>
    <recommendedName>
        <fullName evidence="1">TY-Chap central domain-containing protein</fullName>
    </recommendedName>
</protein>
<dbReference type="KEGG" id="jte:ASJ30_06205"/>
<keyword evidence="3" id="KW-1185">Reference proteome</keyword>
<dbReference type="Pfam" id="PF22551">
    <property type="entry name" value="TY-Chap1"/>
    <property type="match status" value="1"/>
</dbReference>
<dbReference type="AlphaFoldDB" id="A0A1L3MFN0"/>